<dbReference type="GO" id="GO:0008408">
    <property type="term" value="F:3'-5' exonuclease activity"/>
    <property type="evidence" value="ECO:0007669"/>
    <property type="project" value="TreeGrafter"/>
</dbReference>
<dbReference type="Pfam" id="PF00929">
    <property type="entry name" value="RNase_T"/>
    <property type="match status" value="1"/>
</dbReference>
<evidence type="ECO:0000313" key="5">
    <source>
        <dbReference type="EMBL" id="CAB4557322.1"/>
    </source>
</evidence>
<keyword evidence="3" id="KW-0269">Exonuclease</keyword>
<dbReference type="InterPro" id="IPR013520">
    <property type="entry name" value="Ribonucl_H"/>
</dbReference>
<dbReference type="SMART" id="SM00479">
    <property type="entry name" value="EXOIII"/>
    <property type="match status" value="1"/>
</dbReference>
<dbReference type="AlphaFoldDB" id="A0A6J6D0M4"/>
<accession>A0A6J6D0M4</accession>
<dbReference type="GO" id="GO:0005829">
    <property type="term" value="C:cytosol"/>
    <property type="evidence" value="ECO:0007669"/>
    <property type="project" value="TreeGrafter"/>
</dbReference>
<reference evidence="5" key="1">
    <citation type="submission" date="2020-05" db="EMBL/GenBank/DDBJ databases">
        <authorList>
            <person name="Chiriac C."/>
            <person name="Salcher M."/>
            <person name="Ghai R."/>
            <person name="Kavagutti S V."/>
        </authorList>
    </citation>
    <scope>NUCLEOTIDE SEQUENCE</scope>
</reference>
<dbReference type="InterPro" id="IPR012337">
    <property type="entry name" value="RNaseH-like_sf"/>
</dbReference>
<dbReference type="PANTHER" id="PTHR30231">
    <property type="entry name" value="DNA POLYMERASE III SUBUNIT EPSILON"/>
    <property type="match status" value="1"/>
</dbReference>
<evidence type="ECO:0000259" key="4">
    <source>
        <dbReference type="SMART" id="SM00479"/>
    </source>
</evidence>
<sequence>MNEQLSFDLGDQVPWAKSLAVFDLETTGLDLEQARIVTACAVAIDERGQVTGSNSEWLADPGIEIPEAASNVHGVTTEIARAQGRMSKEVVSEILETLRGFFNSGIPVVAYNAPYDFTILHHEAIRNGLEPLADPKPIIDPLVLDKFVDQYRSGKRTLQVAASVYGVRLSDARNATADAIAAGKVAQAIAQKHGAKLPTDVFELHDAQKVWSVKQDDSYENFRRKSSPEFTVIRGWPVKL</sequence>
<evidence type="ECO:0000256" key="3">
    <source>
        <dbReference type="ARBA" id="ARBA00022839"/>
    </source>
</evidence>
<dbReference type="PANTHER" id="PTHR30231:SF4">
    <property type="entry name" value="PROTEIN NEN2"/>
    <property type="match status" value="1"/>
</dbReference>
<dbReference type="GO" id="GO:0003676">
    <property type="term" value="F:nucleic acid binding"/>
    <property type="evidence" value="ECO:0007669"/>
    <property type="project" value="InterPro"/>
</dbReference>
<organism evidence="5">
    <name type="scientific">freshwater metagenome</name>
    <dbReference type="NCBI Taxonomy" id="449393"/>
    <lineage>
        <taxon>unclassified sequences</taxon>
        <taxon>metagenomes</taxon>
        <taxon>ecological metagenomes</taxon>
    </lineage>
</organism>
<dbReference type="EMBL" id="CAEZTB010000081">
    <property type="protein sequence ID" value="CAB4557322.1"/>
    <property type="molecule type" value="Genomic_DNA"/>
</dbReference>
<evidence type="ECO:0000256" key="2">
    <source>
        <dbReference type="ARBA" id="ARBA00022801"/>
    </source>
</evidence>
<keyword evidence="1" id="KW-0540">Nuclease</keyword>
<dbReference type="Gene3D" id="3.30.420.10">
    <property type="entry name" value="Ribonuclease H-like superfamily/Ribonuclease H"/>
    <property type="match status" value="1"/>
</dbReference>
<feature type="domain" description="Exonuclease" evidence="4">
    <location>
        <begin position="18"/>
        <end position="195"/>
    </location>
</feature>
<dbReference type="CDD" id="cd06127">
    <property type="entry name" value="DEDDh"/>
    <property type="match status" value="1"/>
</dbReference>
<dbReference type="InterPro" id="IPR036397">
    <property type="entry name" value="RNaseH_sf"/>
</dbReference>
<evidence type="ECO:0000256" key="1">
    <source>
        <dbReference type="ARBA" id="ARBA00022722"/>
    </source>
</evidence>
<gene>
    <name evidence="5" type="ORF">UFOPK1581_00552</name>
</gene>
<dbReference type="NCBIfam" id="NF005927">
    <property type="entry name" value="PRK07942.1"/>
    <property type="match status" value="1"/>
</dbReference>
<proteinExistence type="predicted"/>
<protein>
    <submittedName>
        <fullName evidence="5">Unannotated protein</fullName>
    </submittedName>
</protein>
<name>A0A6J6D0M4_9ZZZZ</name>
<dbReference type="SUPFAM" id="SSF53098">
    <property type="entry name" value="Ribonuclease H-like"/>
    <property type="match status" value="1"/>
</dbReference>
<keyword evidence="2" id="KW-0378">Hydrolase</keyword>